<reference evidence="2 3" key="1">
    <citation type="submission" date="2024-01" db="EMBL/GenBank/DDBJ databases">
        <title>The genomes of 5 underutilized Papilionoideae crops provide insights into root nodulation and disease resistance.</title>
        <authorList>
            <person name="Yuan L."/>
        </authorList>
    </citation>
    <scope>NUCLEOTIDE SEQUENCE [LARGE SCALE GENOMIC DNA]</scope>
    <source>
        <strain evidence="2">LY-2023</strain>
        <tissue evidence="2">Leaf</tissue>
    </source>
</reference>
<evidence type="ECO:0000313" key="2">
    <source>
        <dbReference type="EMBL" id="KAK7262205.1"/>
    </source>
</evidence>
<keyword evidence="3" id="KW-1185">Reference proteome</keyword>
<feature type="region of interest" description="Disordered" evidence="1">
    <location>
        <begin position="42"/>
        <end position="76"/>
    </location>
</feature>
<feature type="compositionally biased region" description="Basic residues" evidence="1">
    <location>
        <begin position="180"/>
        <end position="198"/>
    </location>
</feature>
<protein>
    <submittedName>
        <fullName evidence="2">Uncharacterized protein</fullName>
    </submittedName>
</protein>
<feature type="compositionally biased region" description="Polar residues" evidence="1">
    <location>
        <begin position="42"/>
        <end position="52"/>
    </location>
</feature>
<dbReference type="AlphaFoldDB" id="A0AAN9ETB2"/>
<sequence length="204" mass="23238">MSSTLRGYSRAQMCFFKILHIISSIPPSKPIPIPIDLNLRFSPSQSQSSETDIASIPDQPNDDDDDNNNKVGDEDEVLLEDSEKVLEERENGETASYRGQGENNCLDLLIEAARVVSGKEESESEDELVSRREKRKERWVVVDLYGDVVEEREPVVRSKRGRNQALPCRFRDSIVEPLKRSNRHHRPSSTAHLPRRLLRSSPTT</sequence>
<proteinExistence type="predicted"/>
<gene>
    <name evidence="2" type="ORF">RJT34_29768</name>
</gene>
<evidence type="ECO:0000313" key="3">
    <source>
        <dbReference type="Proteomes" id="UP001359559"/>
    </source>
</evidence>
<evidence type="ECO:0000256" key="1">
    <source>
        <dbReference type="SAM" id="MobiDB-lite"/>
    </source>
</evidence>
<dbReference type="Proteomes" id="UP001359559">
    <property type="component" value="Unassembled WGS sequence"/>
</dbReference>
<organism evidence="2 3">
    <name type="scientific">Clitoria ternatea</name>
    <name type="common">Butterfly pea</name>
    <dbReference type="NCBI Taxonomy" id="43366"/>
    <lineage>
        <taxon>Eukaryota</taxon>
        <taxon>Viridiplantae</taxon>
        <taxon>Streptophyta</taxon>
        <taxon>Embryophyta</taxon>
        <taxon>Tracheophyta</taxon>
        <taxon>Spermatophyta</taxon>
        <taxon>Magnoliopsida</taxon>
        <taxon>eudicotyledons</taxon>
        <taxon>Gunneridae</taxon>
        <taxon>Pentapetalae</taxon>
        <taxon>rosids</taxon>
        <taxon>fabids</taxon>
        <taxon>Fabales</taxon>
        <taxon>Fabaceae</taxon>
        <taxon>Papilionoideae</taxon>
        <taxon>50 kb inversion clade</taxon>
        <taxon>NPAAA clade</taxon>
        <taxon>indigoferoid/millettioid clade</taxon>
        <taxon>Phaseoleae</taxon>
        <taxon>Clitoria</taxon>
    </lineage>
</organism>
<feature type="region of interest" description="Disordered" evidence="1">
    <location>
        <begin position="178"/>
        <end position="204"/>
    </location>
</feature>
<name>A0AAN9ETB2_CLITE</name>
<comment type="caution">
    <text evidence="2">The sequence shown here is derived from an EMBL/GenBank/DDBJ whole genome shotgun (WGS) entry which is preliminary data.</text>
</comment>
<dbReference type="EMBL" id="JAYKXN010000008">
    <property type="protein sequence ID" value="KAK7262205.1"/>
    <property type="molecule type" value="Genomic_DNA"/>
</dbReference>
<accession>A0AAN9ETB2</accession>